<protein>
    <submittedName>
        <fullName evidence="2">Uncharacterized protein</fullName>
    </submittedName>
</protein>
<dbReference type="OrthoDB" id="3271097at2759"/>
<accession>A0A074RJY6</accession>
<feature type="compositionally biased region" description="Polar residues" evidence="1">
    <location>
        <begin position="119"/>
        <end position="128"/>
    </location>
</feature>
<feature type="region of interest" description="Disordered" evidence="1">
    <location>
        <begin position="167"/>
        <end position="193"/>
    </location>
</feature>
<feature type="compositionally biased region" description="Pro residues" evidence="1">
    <location>
        <begin position="168"/>
        <end position="177"/>
    </location>
</feature>
<feature type="region of interest" description="Disordered" evidence="1">
    <location>
        <begin position="1"/>
        <end position="39"/>
    </location>
</feature>
<proteinExistence type="predicted"/>
<comment type="caution">
    <text evidence="2">The sequence shown here is derived from an EMBL/GenBank/DDBJ whole genome shotgun (WGS) entry which is preliminary data.</text>
</comment>
<feature type="region of interest" description="Disordered" evidence="1">
    <location>
        <begin position="95"/>
        <end position="128"/>
    </location>
</feature>
<feature type="compositionally biased region" description="Acidic residues" evidence="1">
    <location>
        <begin position="96"/>
        <end position="107"/>
    </location>
</feature>
<organism evidence="2 3">
    <name type="scientific">Rhizoctonia solani 123E</name>
    <dbReference type="NCBI Taxonomy" id="1423351"/>
    <lineage>
        <taxon>Eukaryota</taxon>
        <taxon>Fungi</taxon>
        <taxon>Dikarya</taxon>
        <taxon>Basidiomycota</taxon>
        <taxon>Agaricomycotina</taxon>
        <taxon>Agaricomycetes</taxon>
        <taxon>Cantharellales</taxon>
        <taxon>Ceratobasidiaceae</taxon>
        <taxon>Rhizoctonia</taxon>
    </lineage>
</organism>
<dbReference type="Proteomes" id="UP000027456">
    <property type="component" value="Unassembled WGS sequence"/>
</dbReference>
<gene>
    <name evidence="2" type="ORF">V565_250660</name>
</gene>
<evidence type="ECO:0000313" key="2">
    <source>
        <dbReference type="EMBL" id="KEP45675.1"/>
    </source>
</evidence>
<feature type="compositionally biased region" description="Low complexity" evidence="1">
    <location>
        <begin position="178"/>
        <end position="193"/>
    </location>
</feature>
<dbReference type="AlphaFoldDB" id="A0A074RJY6"/>
<evidence type="ECO:0000256" key="1">
    <source>
        <dbReference type="SAM" id="MobiDB-lite"/>
    </source>
</evidence>
<dbReference type="STRING" id="1423351.A0A074RJY6"/>
<reference evidence="2 3" key="1">
    <citation type="submission" date="2013-12" db="EMBL/GenBank/DDBJ databases">
        <authorList>
            <person name="Cubeta M."/>
            <person name="Pakala S."/>
            <person name="Fedorova N."/>
            <person name="Thomas E."/>
            <person name="Dean R."/>
            <person name="Jabaji S."/>
            <person name="Neate S."/>
            <person name="Toda T."/>
            <person name="Tavantzis S."/>
            <person name="Vilgalys R."/>
            <person name="Bharathan N."/>
            <person name="Pakala S."/>
            <person name="Losada L.S."/>
            <person name="Zafar N."/>
            <person name="Nierman W."/>
        </authorList>
    </citation>
    <scope>NUCLEOTIDE SEQUENCE [LARGE SCALE GENOMIC DNA]</scope>
    <source>
        <strain evidence="2 3">123E</strain>
    </source>
</reference>
<name>A0A074RJY6_9AGAM</name>
<dbReference type="EMBL" id="AZST01001585">
    <property type="protein sequence ID" value="KEP45675.1"/>
    <property type="molecule type" value="Genomic_DNA"/>
</dbReference>
<feature type="compositionally biased region" description="Polar residues" evidence="1">
    <location>
        <begin position="1"/>
        <end position="10"/>
    </location>
</feature>
<keyword evidence="3" id="KW-1185">Reference proteome</keyword>
<sequence length="357" mass="37081">MATTRKNAAKSTKAVPRKKGGKATAAPPPDSDTTAPVDPAAVAVAALQNQIVERDSALESQERRITQVAAMRAEGNAATNSRAEIASGSNVHLDEANEDEDDHEETDTPVNSCAGLAPRTNSSVPSGFSRQANQFASATARARASTAALPLMPVLTPALAPISTIVPPSAPSTPEPAAPAIAAGGSAPTAPVAAPTNPGASVVMPVAPVAAHATAVVPAAPVAPPAAPTVPTGTRIPHPGGRVNHGCDLCVAMRLTQHTDLYKEIHRKVLWMFTYANLPLNVYWKHQDPHKLLAISTAVIKAFPYLNNFQPPSWPVTEMLKIMLRNKRAYRKRTVPTTAEGLPINDLDGGLGGVGGA</sequence>
<evidence type="ECO:0000313" key="3">
    <source>
        <dbReference type="Proteomes" id="UP000027456"/>
    </source>
</evidence>
<dbReference type="HOGENOM" id="CLU_776474_0_0_1"/>